<evidence type="ECO:0000256" key="2">
    <source>
        <dbReference type="ARBA" id="ARBA00012438"/>
    </source>
</evidence>
<dbReference type="Pfam" id="PF07495">
    <property type="entry name" value="Y_Y_Y"/>
    <property type="match status" value="1"/>
</dbReference>
<dbReference type="SUPFAM" id="SSF47384">
    <property type="entry name" value="Homodimeric domain of signal transducing histidine kinase"/>
    <property type="match status" value="1"/>
</dbReference>
<sequence length="1068" mass="123100">MRSLLIICLFLSSCFITRGQQPFTQHYPIEVYQGASQNWAIRQDKYGAIYVANTEGLLRYDGNKWDLISLPNKVSVNSIDTDSTGRIYIGSDDDMGYFQKGSSGKYEYISLLAQFPDSCKYDLGGNLVRVFENKVFFLGEEHVYIYTGNHFNVLRIASKGLIRNKHSLYLRKGDALYKYKNGGFETRPYFRKIEGMKYKWITDYDHESYLILDDKNQVWMVNEKNPDRWNILSHELNRNLKNEDIVSMTCLDNGNIAIHTSKGIDFYSKDGKLQYNIANNKLIQWGSLYEDKQHNLWANADSDIINIVSSSPLSYYDSRNGLTGYIVSLGRQGSHHYIGTDNGILYQEDRNTFVLLPGTEGNTWNFYNAHGRLYALHDSGVLELQGKKVIQITREQYILSMCALRNYSDRMIVGTNYSGIGLLQKKGNTWSTKKIKGFEQEVRCILEDEDGSIWISQPINGIWKLRLNEQMDSVISQTAYDTTRGLPANFNNRLHRLNGKIIATTIEGIYSYNPTHNRFEPEEKYRKVLGRDFCIYSLAESNEGDIYFWGAQPKEKEMEGVMKKQPDGSFKLLLTPFKKIAVPSRNLRVDVDAPILITNSGEVWLGNNQKIFSYNPNQNSFYNDPIVLSIQKVWSRDSLIYQNSAKDSIHSLPYTQNNLKFEFLCSFIEDNEKNQYQYKLKGFENKWSDWTPTKEAIFTNLPAGDYIFYVRAKNVYDVVSKPASFSFHIDAPWYKTRLSYAIYSILFIFFIYLIIQLNIQRAKKRQIFLEGIVKEKTKELIDVNEELLTQSNLLSERNHQLQKAHATIENQNKEIKNRNETLEDEVDKRTQELVRYNQQLEQFAFVTAHNLRGPVARILGLGTVLRMIDHVPDEVKTINDKLIFTAHEIDSVIRDLNQILHIKNAPSHFEELNLVQEINKVIAGLEKGIRNSNAIIRTDFSEASTIITSQAYFYSIVYHLLSNAIKFRHPERIPYITISAIDSENYIGLVISDNGLGIDLQKNKDKIFTLYSRFHLHLEGKGLGLYLVKTQMSALGGNVEVESEVNTGTTFKVFFKKTQNLKGTPDAE</sequence>
<feature type="coiled-coil region" evidence="6">
    <location>
        <begin position="784"/>
        <end position="839"/>
    </location>
</feature>
<dbReference type="PANTHER" id="PTHR43304:SF1">
    <property type="entry name" value="PAC DOMAIN-CONTAINING PROTEIN"/>
    <property type="match status" value="1"/>
</dbReference>
<dbReference type="InterPro" id="IPR005467">
    <property type="entry name" value="His_kinase_dom"/>
</dbReference>
<organism evidence="9 10">
    <name type="scientific">Ohtaekwangia kribbensis</name>
    <dbReference type="NCBI Taxonomy" id="688913"/>
    <lineage>
        <taxon>Bacteria</taxon>
        <taxon>Pseudomonadati</taxon>
        <taxon>Bacteroidota</taxon>
        <taxon>Cytophagia</taxon>
        <taxon>Cytophagales</taxon>
        <taxon>Fulvivirgaceae</taxon>
        <taxon>Ohtaekwangia</taxon>
    </lineage>
</organism>
<dbReference type="SUPFAM" id="SSF55874">
    <property type="entry name" value="ATPase domain of HSP90 chaperone/DNA topoisomerase II/histidine kinase"/>
    <property type="match status" value="1"/>
</dbReference>
<dbReference type="GO" id="GO:0005524">
    <property type="term" value="F:ATP binding"/>
    <property type="evidence" value="ECO:0007669"/>
    <property type="project" value="UniProtKB-KW"/>
</dbReference>
<dbReference type="EC" id="2.7.13.3" evidence="2"/>
<dbReference type="SMART" id="SM00387">
    <property type="entry name" value="HATPase_c"/>
    <property type="match status" value="1"/>
</dbReference>
<accession>A0ABW3K0Z7</accession>
<protein>
    <recommendedName>
        <fullName evidence="2">histidine kinase</fullName>
        <ecNumber evidence="2">2.7.13.3</ecNumber>
    </recommendedName>
</protein>
<evidence type="ECO:0000256" key="5">
    <source>
        <dbReference type="ARBA" id="ARBA00022777"/>
    </source>
</evidence>
<dbReference type="PRINTS" id="PR00344">
    <property type="entry name" value="BCTRLSENSOR"/>
</dbReference>
<keyword evidence="3" id="KW-0597">Phosphoprotein</keyword>
<proteinExistence type="predicted"/>
<keyword evidence="5" id="KW-0418">Kinase</keyword>
<comment type="caution">
    <text evidence="9">The sequence shown here is derived from an EMBL/GenBank/DDBJ whole genome shotgun (WGS) entry which is preliminary data.</text>
</comment>
<name>A0ABW3K0Z7_9BACT</name>
<evidence type="ECO:0000256" key="4">
    <source>
        <dbReference type="ARBA" id="ARBA00022679"/>
    </source>
</evidence>
<evidence type="ECO:0000256" key="3">
    <source>
        <dbReference type="ARBA" id="ARBA00022553"/>
    </source>
</evidence>
<dbReference type="Proteomes" id="UP001597112">
    <property type="component" value="Unassembled WGS sequence"/>
</dbReference>
<dbReference type="Gene3D" id="2.60.40.10">
    <property type="entry name" value="Immunoglobulins"/>
    <property type="match status" value="1"/>
</dbReference>
<evidence type="ECO:0000313" key="10">
    <source>
        <dbReference type="Proteomes" id="UP001597112"/>
    </source>
</evidence>
<dbReference type="InterPro" id="IPR003594">
    <property type="entry name" value="HATPase_dom"/>
</dbReference>
<keyword evidence="7" id="KW-0472">Membrane</keyword>
<reference evidence="10" key="1">
    <citation type="journal article" date="2019" name="Int. J. Syst. Evol. Microbiol.">
        <title>The Global Catalogue of Microorganisms (GCM) 10K type strain sequencing project: providing services to taxonomists for standard genome sequencing and annotation.</title>
        <authorList>
            <consortium name="The Broad Institute Genomics Platform"/>
            <consortium name="The Broad Institute Genome Sequencing Center for Infectious Disease"/>
            <person name="Wu L."/>
            <person name="Ma J."/>
        </authorList>
    </citation>
    <scope>NUCLEOTIDE SEQUENCE [LARGE SCALE GENOMIC DNA]</scope>
    <source>
        <strain evidence="10">CCUG 58938</strain>
    </source>
</reference>
<keyword evidence="7" id="KW-1133">Transmembrane helix</keyword>
<comment type="catalytic activity">
    <reaction evidence="1">
        <text>ATP + protein L-histidine = ADP + protein N-phospho-L-histidine.</text>
        <dbReference type="EC" id="2.7.13.3"/>
    </reaction>
</comment>
<dbReference type="InterPro" id="IPR036097">
    <property type="entry name" value="HisK_dim/P_sf"/>
</dbReference>
<dbReference type="RefSeq" id="WP_377575739.1">
    <property type="nucleotide sequence ID" value="NZ_JBHTKA010000001.1"/>
</dbReference>
<keyword evidence="10" id="KW-1185">Reference proteome</keyword>
<dbReference type="Gene3D" id="3.30.565.10">
    <property type="entry name" value="Histidine kinase-like ATPase, C-terminal domain"/>
    <property type="match status" value="1"/>
</dbReference>
<evidence type="ECO:0000256" key="6">
    <source>
        <dbReference type="SAM" id="Coils"/>
    </source>
</evidence>
<dbReference type="InterPro" id="IPR013783">
    <property type="entry name" value="Ig-like_fold"/>
</dbReference>
<evidence type="ECO:0000256" key="1">
    <source>
        <dbReference type="ARBA" id="ARBA00000085"/>
    </source>
</evidence>
<keyword evidence="9" id="KW-0067">ATP-binding</keyword>
<evidence type="ECO:0000259" key="8">
    <source>
        <dbReference type="PROSITE" id="PS50109"/>
    </source>
</evidence>
<gene>
    <name evidence="9" type="ORF">ACFQ21_05085</name>
</gene>
<dbReference type="InterPro" id="IPR004358">
    <property type="entry name" value="Sig_transdc_His_kin-like_C"/>
</dbReference>
<dbReference type="PROSITE" id="PS50109">
    <property type="entry name" value="HIS_KIN"/>
    <property type="match status" value="1"/>
</dbReference>
<dbReference type="InterPro" id="IPR036890">
    <property type="entry name" value="HATPase_C_sf"/>
</dbReference>
<dbReference type="Gene3D" id="1.10.287.130">
    <property type="match status" value="1"/>
</dbReference>
<evidence type="ECO:0000256" key="7">
    <source>
        <dbReference type="SAM" id="Phobius"/>
    </source>
</evidence>
<keyword evidence="6" id="KW-0175">Coiled coil</keyword>
<dbReference type="EMBL" id="JBHTKA010000001">
    <property type="protein sequence ID" value="MFD0998667.1"/>
    <property type="molecule type" value="Genomic_DNA"/>
</dbReference>
<feature type="transmembrane region" description="Helical" evidence="7">
    <location>
        <begin position="740"/>
        <end position="759"/>
    </location>
</feature>
<dbReference type="InterPro" id="IPR052162">
    <property type="entry name" value="Sensor_kinase/Photoreceptor"/>
</dbReference>
<evidence type="ECO:0000313" key="9">
    <source>
        <dbReference type="EMBL" id="MFD0998667.1"/>
    </source>
</evidence>
<keyword evidence="4" id="KW-0808">Transferase</keyword>
<dbReference type="PANTHER" id="PTHR43304">
    <property type="entry name" value="PHYTOCHROME-LIKE PROTEIN CPH1"/>
    <property type="match status" value="1"/>
</dbReference>
<dbReference type="SUPFAM" id="SSF63829">
    <property type="entry name" value="Calcium-dependent phosphotriesterase"/>
    <property type="match status" value="2"/>
</dbReference>
<keyword evidence="7" id="KW-0812">Transmembrane</keyword>
<dbReference type="InterPro" id="IPR015943">
    <property type="entry name" value="WD40/YVTN_repeat-like_dom_sf"/>
</dbReference>
<dbReference type="Gene3D" id="2.130.10.10">
    <property type="entry name" value="YVTN repeat-like/Quinoprotein amine dehydrogenase"/>
    <property type="match status" value="2"/>
</dbReference>
<keyword evidence="9" id="KW-0547">Nucleotide-binding</keyword>
<dbReference type="InterPro" id="IPR011123">
    <property type="entry name" value="Y_Y_Y"/>
</dbReference>
<feature type="domain" description="Histidine kinase" evidence="8">
    <location>
        <begin position="846"/>
        <end position="1059"/>
    </location>
</feature>
<dbReference type="Pfam" id="PF02518">
    <property type="entry name" value="HATPase_c"/>
    <property type="match status" value="1"/>
</dbReference>